<dbReference type="InterPro" id="IPR017926">
    <property type="entry name" value="GATASE"/>
</dbReference>
<dbReference type="SUPFAM" id="SSF54810">
    <property type="entry name" value="GMP synthetase C-terminal dimerisation domain"/>
    <property type="match status" value="1"/>
</dbReference>
<feature type="compositionally biased region" description="Polar residues" evidence="11">
    <location>
        <begin position="128"/>
        <end position="146"/>
    </location>
</feature>
<comment type="subunit">
    <text evidence="9">Homodimer.</text>
</comment>
<evidence type="ECO:0000256" key="6">
    <source>
        <dbReference type="ARBA" id="ARBA00022755"/>
    </source>
</evidence>
<dbReference type="Proteomes" id="UP000231383">
    <property type="component" value="Unassembled WGS sequence"/>
</dbReference>
<comment type="catalytic activity">
    <reaction evidence="9">
        <text>XMP + L-glutamine + ATP + H2O = GMP + L-glutamate + AMP + diphosphate + 2 H(+)</text>
        <dbReference type="Rhea" id="RHEA:11680"/>
        <dbReference type="ChEBI" id="CHEBI:15377"/>
        <dbReference type="ChEBI" id="CHEBI:15378"/>
        <dbReference type="ChEBI" id="CHEBI:29985"/>
        <dbReference type="ChEBI" id="CHEBI:30616"/>
        <dbReference type="ChEBI" id="CHEBI:33019"/>
        <dbReference type="ChEBI" id="CHEBI:57464"/>
        <dbReference type="ChEBI" id="CHEBI:58115"/>
        <dbReference type="ChEBI" id="CHEBI:58359"/>
        <dbReference type="ChEBI" id="CHEBI:456215"/>
        <dbReference type="EC" id="6.3.5.2"/>
    </reaction>
</comment>
<dbReference type="InterPro" id="IPR029062">
    <property type="entry name" value="Class_I_gatase-like"/>
</dbReference>
<dbReference type="CDD" id="cd01742">
    <property type="entry name" value="GATase1_GMP_Synthase"/>
    <property type="match status" value="1"/>
</dbReference>
<organism evidence="13 14">
    <name type="scientific">Candidatus Roizmanbacteria bacterium CG_4_9_14_0_2_um_filter_39_13</name>
    <dbReference type="NCBI Taxonomy" id="1974839"/>
    <lineage>
        <taxon>Bacteria</taxon>
        <taxon>Candidatus Roizmaniibacteriota</taxon>
    </lineage>
</organism>
<dbReference type="InterPro" id="IPR004739">
    <property type="entry name" value="GMP_synth_GATase"/>
</dbReference>
<evidence type="ECO:0000256" key="3">
    <source>
        <dbReference type="ARBA" id="ARBA00022598"/>
    </source>
</evidence>
<evidence type="ECO:0000256" key="8">
    <source>
        <dbReference type="ARBA" id="ARBA00022962"/>
    </source>
</evidence>
<evidence type="ECO:0000256" key="10">
    <source>
        <dbReference type="PROSITE-ProRule" id="PRU00886"/>
    </source>
</evidence>
<dbReference type="GO" id="GO:0005524">
    <property type="term" value="F:ATP binding"/>
    <property type="evidence" value="ECO:0007669"/>
    <property type="project" value="UniProtKB-UniRule"/>
</dbReference>
<evidence type="ECO:0000256" key="7">
    <source>
        <dbReference type="ARBA" id="ARBA00022840"/>
    </source>
</evidence>
<dbReference type="Pfam" id="PF00958">
    <property type="entry name" value="GMP_synt_C"/>
    <property type="match status" value="1"/>
</dbReference>
<dbReference type="InterPro" id="IPR022955">
    <property type="entry name" value="GMP_synthase"/>
</dbReference>
<evidence type="ECO:0000256" key="2">
    <source>
        <dbReference type="ARBA" id="ARBA00005153"/>
    </source>
</evidence>
<accession>A0A2M8F4C5</accession>
<reference evidence="14" key="1">
    <citation type="submission" date="2017-09" db="EMBL/GenBank/DDBJ databases">
        <title>Depth-based differentiation of microbial function through sediment-hosted aquifers and enrichment of novel symbionts in the deep terrestrial subsurface.</title>
        <authorList>
            <person name="Probst A.J."/>
            <person name="Ladd B."/>
            <person name="Jarett J.K."/>
            <person name="Geller-Mcgrath D.E."/>
            <person name="Sieber C.M.K."/>
            <person name="Emerson J.B."/>
            <person name="Anantharaman K."/>
            <person name="Thomas B.C."/>
            <person name="Malmstrom R."/>
            <person name="Stieglmeier M."/>
            <person name="Klingl A."/>
            <person name="Woyke T."/>
            <person name="Ryan C.M."/>
            <person name="Banfield J.F."/>
        </authorList>
    </citation>
    <scope>NUCLEOTIDE SEQUENCE [LARGE SCALE GENOMIC DNA]</scope>
</reference>
<dbReference type="PANTHER" id="PTHR11922">
    <property type="entry name" value="GMP SYNTHASE-RELATED"/>
    <property type="match status" value="1"/>
</dbReference>
<keyword evidence="4 9" id="KW-0547">Nucleotide-binding</keyword>
<keyword evidence="3 9" id="KW-0436">Ligase</keyword>
<keyword evidence="7 9" id="KW-0067">ATP-binding</keyword>
<dbReference type="PROSITE" id="PS51273">
    <property type="entry name" value="GATASE_TYPE_1"/>
    <property type="match status" value="1"/>
</dbReference>
<gene>
    <name evidence="9" type="primary">guaA</name>
    <name evidence="13" type="ORF">CO051_00330</name>
</gene>
<dbReference type="PANTHER" id="PTHR11922:SF2">
    <property type="entry name" value="GMP SYNTHASE [GLUTAMINE-HYDROLYZING]"/>
    <property type="match status" value="1"/>
</dbReference>
<dbReference type="FunFam" id="3.30.300.10:FF:000002">
    <property type="entry name" value="GMP synthase [glutamine-hydrolyzing]"/>
    <property type="match status" value="1"/>
</dbReference>
<keyword evidence="5 9" id="KW-0332">GMP biosynthesis</keyword>
<dbReference type="CDD" id="cd01997">
    <property type="entry name" value="GMP_synthase_C"/>
    <property type="match status" value="1"/>
</dbReference>
<dbReference type="NCBIfam" id="NF000848">
    <property type="entry name" value="PRK00074.1"/>
    <property type="match status" value="1"/>
</dbReference>
<evidence type="ECO:0000256" key="9">
    <source>
        <dbReference type="HAMAP-Rule" id="MF_00344"/>
    </source>
</evidence>
<feature type="active site" evidence="9">
    <location>
        <position position="197"/>
    </location>
</feature>
<dbReference type="UniPathway" id="UPA00189">
    <property type="reaction ID" value="UER00296"/>
</dbReference>
<dbReference type="PROSITE" id="PS51553">
    <property type="entry name" value="GMPS_ATP_PPASE"/>
    <property type="match status" value="1"/>
</dbReference>
<evidence type="ECO:0000259" key="12">
    <source>
        <dbReference type="PROSITE" id="PS51553"/>
    </source>
</evidence>
<dbReference type="GO" id="GO:0003921">
    <property type="term" value="F:GMP synthase activity"/>
    <property type="evidence" value="ECO:0007669"/>
    <property type="project" value="InterPro"/>
</dbReference>
<evidence type="ECO:0000256" key="4">
    <source>
        <dbReference type="ARBA" id="ARBA00022741"/>
    </source>
</evidence>
<feature type="active site" evidence="9">
    <location>
        <position position="199"/>
    </location>
</feature>
<dbReference type="EC" id="6.3.5.2" evidence="9"/>
<dbReference type="Gene3D" id="3.40.50.620">
    <property type="entry name" value="HUPs"/>
    <property type="match status" value="1"/>
</dbReference>
<name>A0A2M8F4C5_9BACT</name>
<dbReference type="InterPro" id="IPR014729">
    <property type="entry name" value="Rossmann-like_a/b/a_fold"/>
</dbReference>
<dbReference type="Pfam" id="PF00117">
    <property type="entry name" value="GATase"/>
    <property type="match status" value="1"/>
</dbReference>
<dbReference type="Gene3D" id="3.30.300.10">
    <property type="match status" value="1"/>
</dbReference>
<sequence>MIIIIDFGSQTTHLISRRLREISIDTMIVEPEEFFEKTQNNTINGVILSGGPGDVYKSDALTIDAKLFEMNIPVLGICYGEQVIAEILGGSVKPGTKKEYGPAELKIIKSSPLFNFCHPEQREGSIESMDSSASPQNDNATQPSSTVEIPKSISVWMNHGDEVEKVPNGFTAIGVTDTIPFAAIADEERKIYGIQFHPEVVHTQFGLQILKNFAVICGLEPKDQPITKEFIEKQILDIKDSVGGHNVIGALSGGVDSSIACLMVHRAIGDQFTAVYIDSGLMRTGETEELKKVFSDTYKMKVLIVDAQKEFIDNLKGITYPEQKRKIIGKTFIDVLEREAEKFNATFLVQGTIYPDVIESAGSKHAKNIKSHHNVGGLPKDMKVMLLEPLRNFYKDEVRTIGTLLKLPKSVTHRHPFPGPGLAIRIIGEVTEEKLSIVRRVDKIVRDEISAAGLDDTLWQVFAVFTGIKTTGVRGDNRAYGETIAIRAVESLDVMSSNFAKLNWDLLEKISVRIVTEVTEANRVVYDITNKPPGTVEWE</sequence>
<protein>
    <recommendedName>
        <fullName evidence="9">GMP synthase [glutamine-hydrolyzing]</fullName>
        <ecNumber evidence="9">6.3.5.2</ecNumber>
    </recommendedName>
    <alternativeName>
        <fullName evidence="9">GMP synthetase</fullName>
    </alternativeName>
    <alternativeName>
        <fullName evidence="9">Glutamine amidotransferase</fullName>
    </alternativeName>
</protein>
<evidence type="ECO:0000256" key="11">
    <source>
        <dbReference type="SAM" id="MobiDB-lite"/>
    </source>
</evidence>
<dbReference type="EMBL" id="PFSC01000008">
    <property type="protein sequence ID" value="PJC34163.1"/>
    <property type="molecule type" value="Genomic_DNA"/>
</dbReference>
<dbReference type="SUPFAM" id="SSF52402">
    <property type="entry name" value="Adenine nucleotide alpha hydrolases-like"/>
    <property type="match status" value="1"/>
</dbReference>
<dbReference type="NCBIfam" id="TIGR00888">
    <property type="entry name" value="guaA_Nterm"/>
    <property type="match status" value="1"/>
</dbReference>
<dbReference type="InterPro" id="IPR025777">
    <property type="entry name" value="GMPS_ATP_PPase_dom"/>
</dbReference>
<dbReference type="Gene3D" id="3.40.50.880">
    <property type="match status" value="1"/>
</dbReference>
<comment type="caution">
    <text evidence="13">The sequence shown here is derived from an EMBL/GenBank/DDBJ whole genome shotgun (WGS) entry which is preliminary data.</text>
</comment>
<comment type="function">
    <text evidence="1 9">Catalyzes the synthesis of GMP from XMP.</text>
</comment>
<proteinExistence type="inferred from homology"/>
<comment type="pathway">
    <text evidence="2 9">Purine metabolism; GMP biosynthesis; GMP from XMP (L-Gln route): step 1/1.</text>
</comment>
<dbReference type="InterPro" id="IPR001674">
    <property type="entry name" value="GMP_synth_C"/>
</dbReference>
<evidence type="ECO:0000313" key="13">
    <source>
        <dbReference type="EMBL" id="PJC34163.1"/>
    </source>
</evidence>
<feature type="region of interest" description="Disordered" evidence="11">
    <location>
        <begin position="124"/>
        <end position="146"/>
    </location>
</feature>
<dbReference type="AlphaFoldDB" id="A0A2M8F4C5"/>
<feature type="binding site" evidence="10">
    <location>
        <begin position="252"/>
        <end position="258"/>
    </location>
    <ligand>
        <name>ATP</name>
        <dbReference type="ChEBI" id="CHEBI:30616"/>
    </ligand>
</feature>
<dbReference type="PRINTS" id="PR00099">
    <property type="entry name" value="CPSGATASE"/>
</dbReference>
<evidence type="ECO:0000313" key="14">
    <source>
        <dbReference type="Proteomes" id="UP000231383"/>
    </source>
</evidence>
<evidence type="ECO:0000256" key="1">
    <source>
        <dbReference type="ARBA" id="ARBA00002332"/>
    </source>
</evidence>
<feature type="domain" description="GMPS ATP-PPase" evidence="12">
    <location>
        <begin position="225"/>
        <end position="414"/>
    </location>
</feature>
<dbReference type="NCBIfam" id="TIGR00884">
    <property type="entry name" value="guaA_Cterm"/>
    <property type="match status" value="1"/>
</dbReference>
<evidence type="ECO:0000256" key="5">
    <source>
        <dbReference type="ARBA" id="ARBA00022749"/>
    </source>
</evidence>
<dbReference type="GO" id="GO:0005829">
    <property type="term" value="C:cytosol"/>
    <property type="evidence" value="ECO:0007669"/>
    <property type="project" value="TreeGrafter"/>
</dbReference>
<feature type="active site" description="Nucleophile" evidence="9">
    <location>
        <position position="78"/>
    </location>
</feature>
<dbReference type="SUPFAM" id="SSF52317">
    <property type="entry name" value="Class I glutamine amidotransferase-like"/>
    <property type="match status" value="1"/>
</dbReference>
<dbReference type="HAMAP" id="MF_00344">
    <property type="entry name" value="GMP_synthase"/>
    <property type="match status" value="1"/>
</dbReference>
<keyword evidence="8 9" id="KW-0315">Glutamine amidotransferase</keyword>
<keyword evidence="6 9" id="KW-0658">Purine biosynthesis</keyword>